<name>A0A0C2MAQ6_THEKT</name>
<keyword evidence="3" id="KW-1185">Reference proteome</keyword>
<evidence type="ECO:0000256" key="1">
    <source>
        <dbReference type="SAM" id="Phobius"/>
    </source>
</evidence>
<organism evidence="2 3">
    <name type="scientific">Thelohanellus kitauei</name>
    <name type="common">Myxosporean</name>
    <dbReference type="NCBI Taxonomy" id="669202"/>
    <lineage>
        <taxon>Eukaryota</taxon>
        <taxon>Metazoa</taxon>
        <taxon>Cnidaria</taxon>
        <taxon>Myxozoa</taxon>
        <taxon>Myxosporea</taxon>
        <taxon>Bivalvulida</taxon>
        <taxon>Platysporina</taxon>
        <taxon>Myxobolidae</taxon>
        <taxon>Thelohanellus</taxon>
    </lineage>
</organism>
<sequence>MCIEHKPWLDMLPPKLTLKAEVDAVLISDDINQEKQSIANKELFSEISLEKRCRASECVANYTLTLVNVPILYPNTHEPIIFDFDLINFGDFMAHFILKADISMQCYLDIIDHETHRYYSGFVTIDHYNDSNHTHLNTVYPMTTGHEDFITFYVKAMCSQAFDCKIEPIFNLTSRSLLPYAEKRFTFKIKEEPEFWITTPQLIYIHHSRVPLKEILANACLNITMLDTNKNTKHISVQEFRIKLTCYADNIQLYYTSTIHLTGCQEIPFFLTVKRLIDNRTEYTAEELMNQQAQHYVMILLKTCTLDVFILIVAMLMIRFPGSVITLVICYKREKRTIRLRGTVTYENRPDDQENE</sequence>
<feature type="transmembrane region" description="Helical" evidence="1">
    <location>
        <begin position="308"/>
        <end position="331"/>
    </location>
</feature>
<gene>
    <name evidence="2" type="ORF">RF11_08138</name>
</gene>
<proteinExistence type="predicted"/>
<comment type="caution">
    <text evidence="2">The sequence shown here is derived from an EMBL/GenBank/DDBJ whole genome shotgun (WGS) entry which is preliminary data.</text>
</comment>
<dbReference type="AlphaFoldDB" id="A0A0C2MAQ6"/>
<dbReference type="Proteomes" id="UP000031668">
    <property type="component" value="Unassembled WGS sequence"/>
</dbReference>
<keyword evidence="1" id="KW-1133">Transmembrane helix</keyword>
<accession>A0A0C2MAQ6</accession>
<keyword evidence="1" id="KW-0472">Membrane</keyword>
<keyword evidence="1" id="KW-0812">Transmembrane</keyword>
<evidence type="ECO:0000313" key="2">
    <source>
        <dbReference type="EMBL" id="KII64061.1"/>
    </source>
</evidence>
<evidence type="ECO:0000313" key="3">
    <source>
        <dbReference type="Proteomes" id="UP000031668"/>
    </source>
</evidence>
<protein>
    <submittedName>
        <fullName evidence="2">Uncharacterized protein</fullName>
    </submittedName>
</protein>
<dbReference type="EMBL" id="JWZT01004472">
    <property type="protein sequence ID" value="KII64061.1"/>
    <property type="molecule type" value="Genomic_DNA"/>
</dbReference>
<reference evidence="2 3" key="1">
    <citation type="journal article" date="2014" name="Genome Biol. Evol.">
        <title>The genome of the myxosporean Thelohanellus kitauei shows adaptations to nutrient acquisition within its fish host.</title>
        <authorList>
            <person name="Yang Y."/>
            <person name="Xiong J."/>
            <person name="Zhou Z."/>
            <person name="Huo F."/>
            <person name="Miao W."/>
            <person name="Ran C."/>
            <person name="Liu Y."/>
            <person name="Zhang J."/>
            <person name="Feng J."/>
            <person name="Wang M."/>
            <person name="Wang M."/>
            <person name="Wang L."/>
            <person name="Yao B."/>
        </authorList>
    </citation>
    <scope>NUCLEOTIDE SEQUENCE [LARGE SCALE GENOMIC DNA]</scope>
    <source>
        <strain evidence="2">Wuqing</strain>
    </source>
</reference>